<evidence type="ECO:0000256" key="8">
    <source>
        <dbReference type="ARBA" id="ARBA00023065"/>
    </source>
</evidence>
<comment type="subcellular location">
    <subcellularLocation>
        <location evidence="1">Membrane</location>
        <topology evidence="1">Multi-pass membrane protein</topology>
    </subcellularLocation>
</comment>
<keyword evidence="5" id="KW-0851">Voltage-gated channel</keyword>
<dbReference type="PANTHER" id="PTHR11767">
    <property type="entry name" value="INWARD RECTIFIER POTASSIUM CHANNEL"/>
    <property type="match status" value="1"/>
</dbReference>
<dbReference type="PRINTS" id="PR01320">
    <property type="entry name" value="KIRCHANNEL"/>
</dbReference>
<feature type="domain" description="Potassium channel" evidence="12">
    <location>
        <begin position="77"/>
        <end position="155"/>
    </location>
</feature>
<name>A0A2W4T3H2_9GAMM</name>
<dbReference type="EMBL" id="QJPH01000244">
    <property type="protein sequence ID" value="PZN81940.1"/>
    <property type="molecule type" value="Genomic_DNA"/>
</dbReference>
<dbReference type="Gene3D" id="1.10.287.70">
    <property type="match status" value="1"/>
</dbReference>
<dbReference type="GO" id="GO:1990573">
    <property type="term" value="P:potassium ion import across plasma membrane"/>
    <property type="evidence" value="ECO:0007669"/>
    <property type="project" value="TreeGrafter"/>
</dbReference>
<evidence type="ECO:0000256" key="1">
    <source>
        <dbReference type="ARBA" id="ARBA00004141"/>
    </source>
</evidence>
<evidence type="ECO:0000259" key="13">
    <source>
        <dbReference type="Pfam" id="PF17655"/>
    </source>
</evidence>
<dbReference type="InterPro" id="IPR016449">
    <property type="entry name" value="K_chnl_inward-rec_Kir"/>
</dbReference>
<dbReference type="GO" id="GO:0034765">
    <property type="term" value="P:regulation of monoatomic ion transmembrane transport"/>
    <property type="evidence" value="ECO:0007669"/>
    <property type="project" value="TreeGrafter"/>
</dbReference>
<dbReference type="InterPro" id="IPR013518">
    <property type="entry name" value="K_chnl_inward-rec_Kir_cyto"/>
</dbReference>
<keyword evidence="8" id="KW-0406">Ion transport</keyword>
<keyword evidence="3" id="KW-0633">Potassium transport</keyword>
<dbReference type="SUPFAM" id="SSF81324">
    <property type="entry name" value="Voltage-gated potassium channels"/>
    <property type="match status" value="1"/>
</dbReference>
<comment type="caution">
    <text evidence="14">The sequence shown here is derived from an EMBL/GenBank/DDBJ whole genome shotgun (WGS) entry which is preliminary data.</text>
</comment>
<organism evidence="14 15">
    <name type="scientific">Candidatus Methylumidiphilus alinenensis</name>
    <dbReference type="NCBI Taxonomy" id="2202197"/>
    <lineage>
        <taxon>Bacteria</taxon>
        <taxon>Pseudomonadati</taxon>
        <taxon>Pseudomonadota</taxon>
        <taxon>Gammaproteobacteria</taxon>
        <taxon>Methylococcales</taxon>
        <taxon>Candidatus Methylumidiphilus</taxon>
    </lineage>
</organism>
<dbReference type="InterPro" id="IPR013099">
    <property type="entry name" value="K_chnl_dom"/>
</dbReference>
<evidence type="ECO:0000313" key="15">
    <source>
        <dbReference type="Proteomes" id="UP000249396"/>
    </source>
</evidence>
<reference evidence="14 15" key="1">
    <citation type="journal article" date="2018" name="Aquat. Microb. Ecol.">
        <title>Gammaproteobacterial methanotrophs dominate.</title>
        <authorList>
            <person name="Rissanen A.J."/>
            <person name="Saarenheimo J."/>
            <person name="Tiirola M."/>
            <person name="Peura S."/>
            <person name="Aalto S.L."/>
            <person name="Karvinen A."/>
            <person name="Nykanen H."/>
        </authorList>
    </citation>
    <scope>NUCLEOTIDE SEQUENCE [LARGE SCALE GENOMIC DNA]</scope>
    <source>
        <strain evidence="14">AMbin10</strain>
    </source>
</reference>
<feature type="transmembrane region" description="Helical" evidence="11">
    <location>
        <begin position="127"/>
        <end position="153"/>
    </location>
</feature>
<feature type="transmembrane region" description="Helical" evidence="11">
    <location>
        <begin position="69"/>
        <end position="90"/>
    </location>
</feature>
<dbReference type="InterPro" id="IPR014756">
    <property type="entry name" value="Ig_E-set"/>
</dbReference>
<evidence type="ECO:0000256" key="5">
    <source>
        <dbReference type="ARBA" id="ARBA00022882"/>
    </source>
</evidence>
<sequence>MTAVSTILGCNQHLAVQERYFLLTEKRRFRGLKYPSIKIGRSRYVKLGLGRFDWSDLYHLLLNLSWPRFLAFASGFFVLVNVLFALAYLVQDGGIENARNGSFTDAFFFSVETIATVGYGAMRPITLFSHIVSTVEILTGMLGFAMVTGLMFARFSRPTARVLFSRVATIHSVNGIPTLIVRAANRRHNLILQASVHATLLRHETTAEGQVFRRFRDLKLVRDSTPVFALSLSVMHPIDKDSPLYGIEPEQLGDATIIVTLSGFDETSSQTVYAQKFYYANDIHWGKRFADIIITLPDGQQAIDFTRFHDFAP</sequence>
<evidence type="ECO:0000259" key="12">
    <source>
        <dbReference type="Pfam" id="PF07885"/>
    </source>
</evidence>
<dbReference type="GO" id="GO:0005886">
    <property type="term" value="C:plasma membrane"/>
    <property type="evidence" value="ECO:0007669"/>
    <property type="project" value="TreeGrafter"/>
</dbReference>
<evidence type="ECO:0000256" key="10">
    <source>
        <dbReference type="ARBA" id="ARBA00023303"/>
    </source>
</evidence>
<dbReference type="GO" id="GO:0034702">
    <property type="term" value="C:monoatomic ion channel complex"/>
    <property type="evidence" value="ECO:0007669"/>
    <property type="project" value="UniProtKB-KW"/>
</dbReference>
<keyword evidence="9 11" id="KW-0472">Membrane</keyword>
<dbReference type="Proteomes" id="UP000249396">
    <property type="component" value="Unassembled WGS sequence"/>
</dbReference>
<keyword evidence="6" id="KW-0630">Potassium</keyword>
<evidence type="ECO:0000256" key="11">
    <source>
        <dbReference type="SAM" id="Phobius"/>
    </source>
</evidence>
<dbReference type="PANTHER" id="PTHR11767:SF102">
    <property type="entry name" value="INWARDLY RECTIFYING POTASSIUM CHANNEL 1, ISOFORM F"/>
    <property type="match status" value="1"/>
</dbReference>
<keyword evidence="4 11" id="KW-0812">Transmembrane</keyword>
<keyword evidence="10 14" id="KW-0407">Ion channel</keyword>
<keyword evidence="7 11" id="KW-1133">Transmembrane helix</keyword>
<evidence type="ECO:0000256" key="7">
    <source>
        <dbReference type="ARBA" id="ARBA00022989"/>
    </source>
</evidence>
<proteinExistence type="predicted"/>
<feature type="domain" description="Inward rectifier potassium channel C-terminal" evidence="13">
    <location>
        <begin position="162"/>
        <end position="310"/>
    </location>
</feature>
<evidence type="ECO:0000256" key="6">
    <source>
        <dbReference type="ARBA" id="ARBA00022958"/>
    </source>
</evidence>
<evidence type="ECO:0000256" key="2">
    <source>
        <dbReference type="ARBA" id="ARBA00022448"/>
    </source>
</evidence>
<evidence type="ECO:0000256" key="4">
    <source>
        <dbReference type="ARBA" id="ARBA00022692"/>
    </source>
</evidence>
<dbReference type="SUPFAM" id="SSF81296">
    <property type="entry name" value="E set domains"/>
    <property type="match status" value="1"/>
</dbReference>
<evidence type="ECO:0000256" key="9">
    <source>
        <dbReference type="ARBA" id="ARBA00023136"/>
    </source>
</evidence>
<dbReference type="AlphaFoldDB" id="A0A2W4T3H2"/>
<keyword evidence="2" id="KW-0813">Transport</keyword>
<dbReference type="GO" id="GO:0005242">
    <property type="term" value="F:inward rectifier potassium channel activity"/>
    <property type="evidence" value="ECO:0007669"/>
    <property type="project" value="InterPro"/>
</dbReference>
<dbReference type="InterPro" id="IPR041647">
    <property type="entry name" value="IRK_C"/>
</dbReference>
<dbReference type="Pfam" id="PF17655">
    <property type="entry name" value="IRK_C"/>
    <property type="match status" value="1"/>
</dbReference>
<evidence type="ECO:0000256" key="3">
    <source>
        <dbReference type="ARBA" id="ARBA00022538"/>
    </source>
</evidence>
<gene>
    <name evidence="14" type="ORF">DM484_07320</name>
</gene>
<dbReference type="Pfam" id="PF07885">
    <property type="entry name" value="Ion_trans_2"/>
    <property type="match status" value="1"/>
</dbReference>
<evidence type="ECO:0000313" key="14">
    <source>
        <dbReference type="EMBL" id="PZN81940.1"/>
    </source>
</evidence>
<accession>A0A2W4T3H2</accession>
<dbReference type="Gene3D" id="2.60.40.1400">
    <property type="entry name" value="G protein-activated inward rectifier potassium channel 1"/>
    <property type="match status" value="1"/>
</dbReference>
<protein>
    <submittedName>
        <fullName evidence="14">ATP-sensitive inward rectifier potassium channel 10</fullName>
    </submittedName>
</protein>